<sequence>MVQSTAWATERALLLVLSVSSLLLVTVYLSASSTWLRKDVYLGRATPFAEVAAMRSERHLNTATGVRWELSFWEYCLTSHMGANATTICTLWKEACRHADLHHSPVCDAMSSLQSLGFLSLTLSISGLYIGYRTIAYNPFPSAAALLLPLWCLALRALQLGFDAGMLLVTFPLLAPSSVFPYGLDVSDGMYYCVANMCASLGIGGAAVFVFLRNQAAPRDEYVLFRTTDESDDDDTERNALHGA</sequence>
<protein>
    <submittedName>
        <fullName evidence="2">Uncharacterized protein</fullName>
    </submittedName>
</protein>
<dbReference type="OrthoDB" id="77714at2759"/>
<keyword evidence="1" id="KW-0472">Membrane</keyword>
<dbReference type="GeneID" id="24127194"/>
<name>A0A067CJF4_SAPPC</name>
<evidence type="ECO:0000313" key="3">
    <source>
        <dbReference type="Proteomes" id="UP000030745"/>
    </source>
</evidence>
<keyword evidence="3" id="KW-1185">Reference proteome</keyword>
<organism evidence="2 3">
    <name type="scientific">Saprolegnia parasitica (strain CBS 223.65)</name>
    <dbReference type="NCBI Taxonomy" id="695850"/>
    <lineage>
        <taxon>Eukaryota</taxon>
        <taxon>Sar</taxon>
        <taxon>Stramenopiles</taxon>
        <taxon>Oomycota</taxon>
        <taxon>Saprolegniomycetes</taxon>
        <taxon>Saprolegniales</taxon>
        <taxon>Saprolegniaceae</taxon>
        <taxon>Saprolegnia</taxon>
    </lineage>
</organism>
<dbReference type="Proteomes" id="UP000030745">
    <property type="component" value="Unassembled WGS sequence"/>
</dbReference>
<proteinExistence type="predicted"/>
<feature type="transmembrane region" description="Helical" evidence="1">
    <location>
        <begin position="12"/>
        <end position="31"/>
    </location>
</feature>
<reference evidence="2 3" key="1">
    <citation type="journal article" date="2013" name="PLoS Genet.">
        <title>Distinctive expansion of potential virulence genes in the genome of the oomycete fish pathogen Saprolegnia parasitica.</title>
        <authorList>
            <person name="Jiang R.H."/>
            <person name="de Bruijn I."/>
            <person name="Haas B.J."/>
            <person name="Belmonte R."/>
            <person name="Lobach L."/>
            <person name="Christie J."/>
            <person name="van den Ackerveken G."/>
            <person name="Bottin A."/>
            <person name="Bulone V."/>
            <person name="Diaz-Moreno S.M."/>
            <person name="Dumas B."/>
            <person name="Fan L."/>
            <person name="Gaulin E."/>
            <person name="Govers F."/>
            <person name="Grenville-Briggs L.J."/>
            <person name="Horner N.R."/>
            <person name="Levin J.Z."/>
            <person name="Mammella M."/>
            <person name="Meijer H.J."/>
            <person name="Morris P."/>
            <person name="Nusbaum C."/>
            <person name="Oome S."/>
            <person name="Phillips A.J."/>
            <person name="van Rooyen D."/>
            <person name="Rzeszutek E."/>
            <person name="Saraiva M."/>
            <person name="Secombes C.J."/>
            <person name="Seidl M.F."/>
            <person name="Snel B."/>
            <person name="Stassen J.H."/>
            <person name="Sykes S."/>
            <person name="Tripathy S."/>
            <person name="van den Berg H."/>
            <person name="Vega-Arreguin J.C."/>
            <person name="Wawra S."/>
            <person name="Young S.K."/>
            <person name="Zeng Q."/>
            <person name="Dieguez-Uribeondo J."/>
            <person name="Russ C."/>
            <person name="Tyler B.M."/>
            <person name="van West P."/>
        </authorList>
    </citation>
    <scope>NUCLEOTIDE SEQUENCE [LARGE SCALE GENOMIC DNA]</scope>
    <source>
        <strain evidence="2 3">CBS 223.65</strain>
    </source>
</reference>
<dbReference type="RefSeq" id="XP_012198559.1">
    <property type="nucleotide sequence ID" value="XM_012343169.1"/>
</dbReference>
<dbReference type="EMBL" id="KK583200">
    <property type="protein sequence ID" value="KDO30864.1"/>
    <property type="molecule type" value="Genomic_DNA"/>
</dbReference>
<keyword evidence="1" id="KW-0812">Transmembrane</keyword>
<dbReference type="AlphaFoldDB" id="A0A067CJF4"/>
<gene>
    <name evidence="2" type="ORF">SPRG_04766</name>
</gene>
<dbReference type="KEGG" id="spar:SPRG_04766"/>
<feature type="transmembrane region" description="Helical" evidence="1">
    <location>
        <begin position="189"/>
        <end position="212"/>
    </location>
</feature>
<dbReference type="OMA" id="TTICTLW"/>
<dbReference type="VEuPathDB" id="FungiDB:SPRG_04766"/>
<feature type="transmembrane region" description="Helical" evidence="1">
    <location>
        <begin position="144"/>
        <end position="169"/>
    </location>
</feature>
<accession>A0A067CJF4</accession>
<evidence type="ECO:0000313" key="2">
    <source>
        <dbReference type="EMBL" id="KDO30864.1"/>
    </source>
</evidence>
<evidence type="ECO:0000256" key="1">
    <source>
        <dbReference type="SAM" id="Phobius"/>
    </source>
</evidence>
<feature type="transmembrane region" description="Helical" evidence="1">
    <location>
        <begin position="113"/>
        <end position="132"/>
    </location>
</feature>
<keyword evidence="1" id="KW-1133">Transmembrane helix</keyword>